<evidence type="ECO:0000313" key="2">
    <source>
        <dbReference type="Proteomes" id="UP001159641"/>
    </source>
</evidence>
<keyword evidence="2" id="KW-1185">Reference proteome</keyword>
<protein>
    <submittedName>
        <fullName evidence="1">Uncharacterized protein</fullName>
    </submittedName>
</protein>
<name>A0AB34HY03_ESCRO</name>
<organism evidence="1 2">
    <name type="scientific">Eschrichtius robustus</name>
    <name type="common">California gray whale</name>
    <name type="synonym">Eschrichtius gibbosus</name>
    <dbReference type="NCBI Taxonomy" id="9764"/>
    <lineage>
        <taxon>Eukaryota</taxon>
        <taxon>Metazoa</taxon>
        <taxon>Chordata</taxon>
        <taxon>Craniata</taxon>
        <taxon>Vertebrata</taxon>
        <taxon>Euteleostomi</taxon>
        <taxon>Mammalia</taxon>
        <taxon>Eutheria</taxon>
        <taxon>Laurasiatheria</taxon>
        <taxon>Artiodactyla</taxon>
        <taxon>Whippomorpha</taxon>
        <taxon>Cetacea</taxon>
        <taxon>Mysticeti</taxon>
        <taxon>Eschrichtiidae</taxon>
        <taxon>Eschrichtius</taxon>
    </lineage>
</organism>
<sequence length="156" mass="17307">MVVGDLQPIYELSEENGIIQSVINKKSPAKKLSHAISKSLGCVPTREPPHPVFPEQPEKPLDLANIVLHKWYVNRVLPIHSPWDGHLGCLQISASTYNAAVNASDVSQMELGCRFVVPVVFGVCSQWLSCTLKEMYSREVKTQVSTCKSQQKLYSG</sequence>
<comment type="caution">
    <text evidence="1">The sequence shown here is derived from an EMBL/GenBank/DDBJ whole genome shotgun (WGS) entry which is preliminary data.</text>
</comment>
<dbReference type="AlphaFoldDB" id="A0AB34HY03"/>
<proteinExistence type="predicted"/>
<reference evidence="1 2" key="1">
    <citation type="submission" date="2022-11" db="EMBL/GenBank/DDBJ databases">
        <title>Whole genome sequence of Eschrichtius robustus ER-17-0199.</title>
        <authorList>
            <person name="Bruniche-Olsen A."/>
            <person name="Black A.N."/>
            <person name="Fields C.J."/>
            <person name="Walden K."/>
            <person name="Dewoody J.A."/>
        </authorList>
    </citation>
    <scope>NUCLEOTIDE SEQUENCE [LARGE SCALE GENOMIC DNA]</scope>
    <source>
        <strain evidence="1">ER-17-0199</strain>
        <tissue evidence="1">Blubber</tissue>
    </source>
</reference>
<dbReference type="Proteomes" id="UP001159641">
    <property type="component" value="Unassembled WGS sequence"/>
</dbReference>
<accession>A0AB34HY03</accession>
<evidence type="ECO:0000313" key="1">
    <source>
        <dbReference type="EMBL" id="KAJ8796229.1"/>
    </source>
</evidence>
<gene>
    <name evidence="1" type="ORF">J1605_018026</name>
</gene>
<dbReference type="EMBL" id="JAIQCJ010000492">
    <property type="protein sequence ID" value="KAJ8796229.1"/>
    <property type="molecule type" value="Genomic_DNA"/>
</dbReference>